<protein>
    <submittedName>
        <fullName evidence="1">Uncharacterized protein</fullName>
    </submittedName>
</protein>
<sequence length="123" mass="14058">MALQKGSFSTIIMDITRQDGHRDSVNYSTIETLKSQVGFVALYDPRMVVFPPLHVICFSNFLPTLSQGGLSRDRVIIRDLLKPFKSISDTTPDHFEIFDRPPPRCITCSQWQSECLCFVDFIL</sequence>
<dbReference type="AlphaFoldDB" id="A0A5Q2F3C6"/>
<dbReference type="EMBL" id="MN328277">
    <property type="protein sequence ID" value="QGF19365.1"/>
    <property type="molecule type" value="Genomic_DNA"/>
</dbReference>
<evidence type="ECO:0000313" key="1">
    <source>
        <dbReference type="EMBL" id="QGF19365.1"/>
    </source>
</evidence>
<accession>A0A5Q2F3C6</accession>
<organism evidence="1">
    <name type="scientific">Antarctic circular DNA molecule</name>
    <dbReference type="NCBI Taxonomy" id="2664238"/>
    <lineage>
        <taxon>unclassified sequences</taxon>
    </lineage>
</organism>
<proteinExistence type="predicted"/>
<reference evidence="1" key="1">
    <citation type="journal article" date="2019" name="Viruses">
        <title>Single-stranded DNA viruses in Antarctic cryoconite holes.</title>
        <authorList>
            <person name="Sommers P."/>
            <person name="Fontenele R.S."/>
            <person name="Kringen T."/>
            <person name="Kaberger S."/>
            <person name="Porazinska D.L."/>
            <person name="Darcy J.L."/>
            <person name="Schmidt S.K."/>
            <person name="Varsani A."/>
        </authorList>
    </citation>
    <scope>NUCLEOTIDE SEQUENCE</scope>
    <source>
        <strain evidence="1">COCH21_V_37</strain>
    </source>
</reference>
<name>A0A5Q2F3C6_9ZZZZ</name>